<protein>
    <submittedName>
        <fullName evidence="1">Uncharacterized protein</fullName>
    </submittedName>
</protein>
<organism evidence="1 2">
    <name type="scientific">Metarhizobium album</name>
    <dbReference type="NCBI Taxonomy" id="2182425"/>
    <lineage>
        <taxon>Bacteria</taxon>
        <taxon>Pseudomonadati</taxon>
        <taxon>Pseudomonadota</taxon>
        <taxon>Alphaproteobacteria</taxon>
        <taxon>Hyphomicrobiales</taxon>
        <taxon>Rhizobiaceae</taxon>
        <taxon>Metarhizobium</taxon>
    </lineage>
</organism>
<accession>A0A2U2DXY0</accession>
<evidence type="ECO:0000313" key="1">
    <source>
        <dbReference type="EMBL" id="PWE58174.1"/>
    </source>
</evidence>
<name>A0A2U2DXY0_9HYPH</name>
<sequence length="62" mass="7371">MMSDLLVAKEHVRFPNRENAPLFLQFGFSQFSRQNRQALLLELLWRGNNAVCGSWFHRVHEK</sequence>
<reference evidence="1 2" key="1">
    <citation type="submission" date="2018-05" db="EMBL/GenBank/DDBJ databases">
        <title>The draft genome of strain NS-104.</title>
        <authorList>
            <person name="Hang P."/>
            <person name="Jiang J."/>
        </authorList>
    </citation>
    <scope>NUCLEOTIDE SEQUENCE [LARGE SCALE GENOMIC DNA]</scope>
    <source>
        <strain evidence="1 2">NS-104</strain>
    </source>
</reference>
<dbReference type="EMBL" id="QFBC01000001">
    <property type="protein sequence ID" value="PWE58174.1"/>
    <property type="molecule type" value="Genomic_DNA"/>
</dbReference>
<comment type="caution">
    <text evidence="1">The sequence shown here is derived from an EMBL/GenBank/DDBJ whole genome shotgun (WGS) entry which is preliminary data.</text>
</comment>
<gene>
    <name evidence="1" type="ORF">DEM27_03065</name>
</gene>
<keyword evidence="2" id="KW-1185">Reference proteome</keyword>
<dbReference type="Proteomes" id="UP000245252">
    <property type="component" value="Unassembled WGS sequence"/>
</dbReference>
<dbReference type="AlphaFoldDB" id="A0A2U2DXY0"/>
<dbReference type="RefSeq" id="WP_109456692.1">
    <property type="nucleotide sequence ID" value="NZ_QFBC01000001.1"/>
</dbReference>
<proteinExistence type="predicted"/>
<evidence type="ECO:0000313" key="2">
    <source>
        <dbReference type="Proteomes" id="UP000245252"/>
    </source>
</evidence>